<dbReference type="InterPro" id="IPR036390">
    <property type="entry name" value="WH_DNA-bd_sf"/>
</dbReference>
<dbReference type="STRING" id="709986.Deima_0213"/>
<dbReference type="SMART" id="SM00347">
    <property type="entry name" value="HTH_MARR"/>
    <property type="match status" value="1"/>
</dbReference>
<keyword evidence="3" id="KW-1185">Reference proteome</keyword>
<protein>
    <submittedName>
        <fullName evidence="2">Transcriptional regulator, MarR family</fullName>
    </submittedName>
</protein>
<dbReference type="PANTHER" id="PTHR33164">
    <property type="entry name" value="TRANSCRIPTIONAL REGULATOR, MARR FAMILY"/>
    <property type="match status" value="1"/>
</dbReference>
<dbReference type="PROSITE" id="PS50995">
    <property type="entry name" value="HTH_MARR_2"/>
    <property type="match status" value="1"/>
</dbReference>
<evidence type="ECO:0000313" key="2">
    <source>
        <dbReference type="EMBL" id="ADV65877.1"/>
    </source>
</evidence>
<dbReference type="SUPFAM" id="SSF46785">
    <property type="entry name" value="Winged helix' DNA-binding domain"/>
    <property type="match status" value="1"/>
</dbReference>
<dbReference type="GO" id="GO:0006950">
    <property type="term" value="P:response to stress"/>
    <property type="evidence" value="ECO:0007669"/>
    <property type="project" value="TreeGrafter"/>
</dbReference>
<reference evidence="3" key="2">
    <citation type="submission" date="2011-01" db="EMBL/GenBank/DDBJ databases">
        <title>The complete genome of Deinococcus maricopensis DSM 21211.</title>
        <authorList>
            <consortium name="US DOE Joint Genome Institute (JGI-PGF)"/>
            <person name="Lucas S."/>
            <person name="Copeland A."/>
            <person name="Lapidus A."/>
            <person name="Goodwin L."/>
            <person name="Pitluck S."/>
            <person name="Kyrpides N."/>
            <person name="Mavromatis K."/>
            <person name="Pagani I."/>
            <person name="Ivanova N."/>
            <person name="Ovchinnikova G."/>
            <person name="Zeytun A."/>
            <person name="Detter J.C."/>
            <person name="Han C."/>
            <person name="Land M."/>
            <person name="Hauser L."/>
            <person name="Markowitz V."/>
            <person name="Cheng J.-F."/>
            <person name="Hugenholtz P."/>
            <person name="Woyke T."/>
            <person name="Wu D."/>
            <person name="Pukall R."/>
            <person name="Gehrich-Schroeter G."/>
            <person name="Brambilla E."/>
            <person name="Klenk H.-P."/>
            <person name="Eisen J.A."/>
        </authorList>
    </citation>
    <scope>NUCLEOTIDE SEQUENCE [LARGE SCALE GENOMIC DNA]</scope>
    <source>
        <strain evidence="3">DSM 21211 / LMG 22137 / NRRL B-23946 / LB-34</strain>
    </source>
</reference>
<dbReference type="KEGG" id="dmr:Deima_0213"/>
<dbReference type="AlphaFoldDB" id="E8U440"/>
<dbReference type="RefSeq" id="WP_013555382.1">
    <property type="nucleotide sequence ID" value="NC_014958.1"/>
</dbReference>
<dbReference type="HOGENOM" id="CLU_083287_27_8_0"/>
<gene>
    <name evidence="2" type="ordered locus">Deima_0213</name>
</gene>
<dbReference type="PRINTS" id="PR00598">
    <property type="entry name" value="HTHMARR"/>
</dbReference>
<dbReference type="CDD" id="cd00090">
    <property type="entry name" value="HTH_ARSR"/>
    <property type="match status" value="1"/>
</dbReference>
<dbReference type="Gene3D" id="1.10.10.10">
    <property type="entry name" value="Winged helix-like DNA-binding domain superfamily/Winged helix DNA-binding domain"/>
    <property type="match status" value="1"/>
</dbReference>
<dbReference type="InterPro" id="IPR000835">
    <property type="entry name" value="HTH_MarR-typ"/>
</dbReference>
<proteinExistence type="predicted"/>
<evidence type="ECO:0000259" key="1">
    <source>
        <dbReference type="PROSITE" id="PS50995"/>
    </source>
</evidence>
<reference evidence="2 3" key="1">
    <citation type="journal article" date="2011" name="Stand. Genomic Sci.">
        <title>Complete genome sequence of Deinococcus maricopensis type strain (LB-34).</title>
        <authorList>
            <person name="Pukall R."/>
            <person name="Zeytun A."/>
            <person name="Lucas S."/>
            <person name="Lapidus A."/>
            <person name="Hammon N."/>
            <person name="Deshpande S."/>
            <person name="Nolan M."/>
            <person name="Cheng J.F."/>
            <person name="Pitluck S."/>
            <person name="Liolios K."/>
            <person name="Pagani I."/>
            <person name="Mikhailova N."/>
            <person name="Ivanova N."/>
            <person name="Mavromatis K."/>
            <person name="Pati A."/>
            <person name="Tapia R."/>
            <person name="Han C."/>
            <person name="Goodwin L."/>
            <person name="Chen A."/>
            <person name="Palaniappan K."/>
            <person name="Land M."/>
            <person name="Hauser L."/>
            <person name="Chang Y.J."/>
            <person name="Jeffries C.D."/>
            <person name="Brambilla E.M."/>
            <person name="Rohde M."/>
            <person name="Goker M."/>
            <person name="Detter J.C."/>
            <person name="Woyke T."/>
            <person name="Bristow J."/>
            <person name="Eisen J.A."/>
            <person name="Markowitz V."/>
            <person name="Hugenholtz P."/>
            <person name="Kyrpides N.C."/>
            <person name="Klenk H.P."/>
        </authorList>
    </citation>
    <scope>NUCLEOTIDE SEQUENCE [LARGE SCALE GENOMIC DNA]</scope>
    <source>
        <strain evidence="3">DSM 21211 / LMG 22137 / NRRL B-23946 / LB-34</strain>
    </source>
</reference>
<dbReference type="GO" id="GO:0003700">
    <property type="term" value="F:DNA-binding transcription factor activity"/>
    <property type="evidence" value="ECO:0007669"/>
    <property type="project" value="InterPro"/>
</dbReference>
<sequence length="148" mass="16206">MDTTTDVDPLTLMRRFGRLYRLLHATAQPHLEQAVGLHTKELQVLSAISAGQTSPSQISARVGTPPPSTSRLIDTLVSAGHVERRGDPNDLRRFQLTLTEQGARTLTEARAVIRTALADLFAGVPADDLRDVDQSITRLQTQLGLQED</sequence>
<accession>E8U440</accession>
<dbReference type="InterPro" id="IPR036388">
    <property type="entry name" value="WH-like_DNA-bd_sf"/>
</dbReference>
<dbReference type="InterPro" id="IPR011991">
    <property type="entry name" value="ArsR-like_HTH"/>
</dbReference>
<feature type="domain" description="HTH marR-type" evidence="1">
    <location>
        <begin position="9"/>
        <end position="141"/>
    </location>
</feature>
<dbReference type="PANTHER" id="PTHR33164:SF43">
    <property type="entry name" value="HTH-TYPE TRANSCRIPTIONAL REPRESSOR YETL"/>
    <property type="match status" value="1"/>
</dbReference>
<organism evidence="2 3">
    <name type="scientific">Deinococcus maricopensis (strain DSM 21211 / LMG 22137 / NRRL B-23946 / LB-34)</name>
    <dbReference type="NCBI Taxonomy" id="709986"/>
    <lineage>
        <taxon>Bacteria</taxon>
        <taxon>Thermotogati</taxon>
        <taxon>Deinococcota</taxon>
        <taxon>Deinococci</taxon>
        <taxon>Deinococcales</taxon>
        <taxon>Deinococcaceae</taxon>
        <taxon>Deinococcus</taxon>
    </lineage>
</organism>
<dbReference type="eggNOG" id="COG1846">
    <property type="taxonomic scope" value="Bacteria"/>
</dbReference>
<dbReference type="Proteomes" id="UP000008635">
    <property type="component" value="Chromosome"/>
</dbReference>
<dbReference type="InterPro" id="IPR039422">
    <property type="entry name" value="MarR/SlyA-like"/>
</dbReference>
<dbReference type="Pfam" id="PF12802">
    <property type="entry name" value="MarR_2"/>
    <property type="match status" value="1"/>
</dbReference>
<name>E8U440_DEIML</name>
<dbReference type="EMBL" id="CP002454">
    <property type="protein sequence ID" value="ADV65877.1"/>
    <property type="molecule type" value="Genomic_DNA"/>
</dbReference>
<evidence type="ECO:0000313" key="3">
    <source>
        <dbReference type="Proteomes" id="UP000008635"/>
    </source>
</evidence>